<sequence length="33" mass="3476" precursor="true">MKGVASDMPSVFMSHSQAAMDLAVLAGNRREPA</sequence>
<comment type="caution">
    <text evidence="1">The sequence shown here is derived from an EMBL/GenBank/DDBJ whole genome shotgun (WGS) entry which is preliminary data.</text>
</comment>
<gene>
    <name evidence="1" type="ORF">CtesDRAFT_PD3792</name>
</gene>
<accession>B7X5N2</accession>
<dbReference type="AlphaFoldDB" id="B7X5N2"/>
<evidence type="ECO:0000313" key="2">
    <source>
        <dbReference type="Proteomes" id="UP000003039"/>
    </source>
</evidence>
<proteinExistence type="predicted"/>
<evidence type="ECO:0000313" key="1">
    <source>
        <dbReference type="EMBL" id="EED68844.1"/>
    </source>
</evidence>
<protein>
    <submittedName>
        <fullName evidence="1">Uncharacterized protein</fullName>
    </submittedName>
</protein>
<reference evidence="1 2" key="1">
    <citation type="journal article" date="2004" name="Appl. Environ. Microbiol.">
        <title>Mineralization of individual congeners of linear alkylbenzenesulfonate by defined pairs of heterotrophic bacteria.</title>
        <authorList>
            <person name="Schleheck D."/>
            <person name="Knepper T.P."/>
            <person name="Fischer K."/>
            <person name="Cook A.M."/>
        </authorList>
    </citation>
    <scope>NUCLEOTIDE SEQUENCE [LARGE SCALE GENOMIC DNA]</scope>
    <source>
        <strain evidence="2">DSM 14576 / KF-1</strain>
    </source>
</reference>
<dbReference type="Proteomes" id="UP000003039">
    <property type="component" value="Unassembled WGS sequence"/>
</dbReference>
<name>B7X5N2_COMTK</name>
<dbReference type="EMBL" id="AAUJ02000001">
    <property type="protein sequence ID" value="EED68844.1"/>
    <property type="molecule type" value="Genomic_DNA"/>
</dbReference>
<organism evidence="1 2">
    <name type="scientific">Comamonas testosteroni (strain DSM 14576 / KF-1)</name>
    <name type="common">Pseudomonas testosteroni</name>
    <dbReference type="NCBI Taxonomy" id="399795"/>
    <lineage>
        <taxon>Bacteria</taxon>
        <taxon>Pseudomonadati</taxon>
        <taxon>Pseudomonadota</taxon>
        <taxon>Betaproteobacteria</taxon>
        <taxon>Burkholderiales</taxon>
        <taxon>Comamonadaceae</taxon>
        <taxon>Comamonas</taxon>
    </lineage>
</organism>